<feature type="region of interest" description="Disordered" evidence="3">
    <location>
        <begin position="517"/>
        <end position="579"/>
    </location>
</feature>
<feature type="chain" id="PRO_5043934179" evidence="5">
    <location>
        <begin position="37"/>
        <end position="616"/>
    </location>
</feature>
<feature type="compositionally biased region" description="Basic residues" evidence="3">
    <location>
        <begin position="54"/>
        <end position="63"/>
    </location>
</feature>
<comment type="caution">
    <text evidence="7">The sequence shown here is derived from an EMBL/GenBank/DDBJ whole genome shotgun (WGS) entry which is preliminary data.</text>
</comment>
<comment type="similarity">
    <text evidence="1">Belongs to the peptidase A1 family.</text>
</comment>
<protein>
    <submittedName>
        <fullName evidence="7">Acid protease</fullName>
    </submittedName>
</protein>
<evidence type="ECO:0000259" key="6">
    <source>
        <dbReference type="PROSITE" id="PS51767"/>
    </source>
</evidence>
<evidence type="ECO:0000313" key="7">
    <source>
        <dbReference type="EMBL" id="KAK7023342.1"/>
    </source>
</evidence>
<feature type="compositionally biased region" description="Polar residues" evidence="3">
    <location>
        <begin position="556"/>
        <end position="565"/>
    </location>
</feature>
<evidence type="ECO:0000256" key="1">
    <source>
        <dbReference type="ARBA" id="ARBA00007447"/>
    </source>
</evidence>
<feature type="compositionally biased region" description="Basic and acidic residues" evidence="3">
    <location>
        <begin position="566"/>
        <end position="578"/>
    </location>
</feature>
<dbReference type="Gene3D" id="2.40.70.10">
    <property type="entry name" value="Acid Proteases"/>
    <property type="match status" value="2"/>
</dbReference>
<dbReference type="SUPFAM" id="SSF50630">
    <property type="entry name" value="Acid proteases"/>
    <property type="match status" value="1"/>
</dbReference>
<dbReference type="PANTHER" id="PTHR47966">
    <property type="entry name" value="BETA-SITE APP-CLEAVING ENZYME, ISOFORM A-RELATED"/>
    <property type="match status" value="1"/>
</dbReference>
<dbReference type="InterPro" id="IPR034164">
    <property type="entry name" value="Pepsin-like_dom"/>
</dbReference>
<dbReference type="AlphaFoldDB" id="A0AAW0BBM0"/>
<dbReference type="Pfam" id="PF00026">
    <property type="entry name" value="Asp"/>
    <property type="match status" value="1"/>
</dbReference>
<reference evidence="7 8" key="1">
    <citation type="journal article" date="2024" name="J Genomics">
        <title>Draft genome sequencing and assembly of Favolaschia claudopus CIRM-BRFM 2984 isolated from oak limbs.</title>
        <authorList>
            <person name="Navarro D."/>
            <person name="Drula E."/>
            <person name="Chaduli D."/>
            <person name="Cazenave R."/>
            <person name="Ahrendt S."/>
            <person name="Wang J."/>
            <person name="Lipzen A."/>
            <person name="Daum C."/>
            <person name="Barry K."/>
            <person name="Grigoriev I.V."/>
            <person name="Favel A."/>
            <person name="Rosso M.N."/>
            <person name="Martin F."/>
        </authorList>
    </citation>
    <scope>NUCLEOTIDE SEQUENCE [LARGE SCALE GENOMIC DNA]</scope>
    <source>
        <strain evidence="7 8">CIRM-BRFM 2984</strain>
    </source>
</reference>
<evidence type="ECO:0000256" key="5">
    <source>
        <dbReference type="SAM" id="SignalP"/>
    </source>
</evidence>
<keyword evidence="7" id="KW-0378">Hydrolase</keyword>
<feature type="transmembrane region" description="Helical" evidence="4">
    <location>
        <begin position="454"/>
        <end position="478"/>
    </location>
</feature>
<dbReference type="GO" id="GO:0006508">
    <property type="term" value="P:proteolysis"/>
    <property type="evidence" value="ECO:0007669"/>
    <property type="project" value="UniProtKB-KW"/>
</dbReference>
<organism evidence="7 8">
    <name type="scientific">Favolaschia claudopus</name>
    <dbReference type="NCBI Taxonomy" id="2862362"/>
    <lineage>
        <taxon>Eukaryota</taxon>
        <taxon>Fungi</taxon>
        <taxon>Dikarya</taxon>
        <taxon>Basidiomycota</taxon>
        <taxon>Agaricomycotina</taxon>
        <taxon>Agaricomycetes</taxon>
        <taxon>Agaricomycetidae</taxon>
        <taxon>Agaricales</taxon>
        <taxon>Marasmiineae</taxon>
        <taxon>Mycenaceae</taxon>
        <taxon>Favolaschia</taxon>
    </lineage>
</organism>
<keyword evidence="4" id="KW-1133">Transmembrane helix</keyword>
<sequence length="616" mass="65046">MCSHLSSTPMHPPRFHFLFLVRSLACLVEVLPLVTAEPVHLPLFRQGGVSRSRSGTRHPRRRAYGPSLSPSSQLSSRQSTDFPLTDQETDNGYFINVNVGTPPQTFQLVLDTGNADIVVGGMGCIHCIPGVTALYDPTKSSTAVNKSTPITLRLGSGTIQGVVFTDTISLGSYTVLDAGFLQATQMTGGLFDAPTSGLFSLGFPGLSVIKMPTFWQSISDPVSSPGEMSFWLARVAGAANKQALEPGGVFTFGGTNASLFTGDIEFLPLAGGNSYWTLNVSALTVQGRTLSVTSATNQAAIDVAGTTFIVGPSTDIPSIWALVPGSSEISNQPGRFQYPCSTNVSVSVSFGGRSWPINPVDLNLGPVSNGSDQCVGAIVAQDGLGPSWVFGDTFLKNVYTVLRETPPAVGFAELSVLAGGSAPQSPSSASSSIPSPTHSVSPTSSPSQSKKPNVGAIAGGVVGGLVAIFLILFALWFIRTRRREGGFAVSESQPPAMTATRSTAPLSFVVDQDMPSRIQTPSLPAHSSPSPIPSPSPPLRSISTLKHEQTAAVHGSDNTRINSDQDSQRPSDARELSRLDVSVLHQLQTLREDVDRLTETQRPAAPPSYTHDDWDD</sequence>
<keyword evidence="4" id="KW-0472">Membrane</keyword>
<feature type="region of interest" description="Disordered" evidence="3">
    <location>
        <begin position="423"/>
        <end position="451"/>
    </location>
</feature>
<evidence type="ECO:0000256" key="2">
    <source>
        <dbReference type="PIRSR" id="PIRSR601461-1"/>
    </source>
</evidence>
<feature type="region of interest" description="Disordered" evidence="3">
    <location>
        <begin position="594"/>
        <end position="616"/>
    </location>
</feature>
<proteinExistence type="inferred from homology"/>
<accession>A0AAW0BBM0</accession>
<dbReference type="PRINTS" id="PR00792">
    <property type="entry name" value="PEPSIN"/>
</dbReference>
<feature type="region of interest" description="Disordered" evidence="3">
    <location>
        <begin position="47"/>
        <end position="82"/>
    </location>
</feature>
<dbReference type="PANTHER" id="PTHR47966:SF51">
    <property type="entry name" value="BETA-SITE APP-CLEAVING ENZYME, ISOFORM A-RELATED"/>
    <property type="match status" value="1"/>
</dbReference>
<feature type="active site" evidence="2">
    <location>
        <position position="302"/>
    </location>
</feature>
<keyword evidence="8" id="KW-1185">Reference proteome</keyword>
<feature type="signal peptide" evidence="5">
    <location>
        <begin position="1"/>
        <end position="36"/>
    </location>
</feature>
<name>A0AAW0BBM0_9AGAR</name>
<evidence type="ECO:0000313" key="8">
    <source>
        <dbReference type="Proteomes" id="UP001362999"/>
    </source>
</evidence>
<dbReference type="PROSITE" id="PS51767">
    <property type="entry name" value="PEPTIDASE_A1"/>
    <property type="match status" value="1"/>
</dbReference>
<dbReference type="CDD" id="cd05471">
    <property type="entry name" value="pepsin_like"/>
    <property type="match status" value="1"/>
</dbReference>
<dbReference type="InterPro" id="IPR021109">
    <property type="entry name" value="Peptidase_aspartic_dom_sf"/>
</dbReference>
<feature type="compositionally biased region" description="Low complexity" evidence="3">
    <location>
        <begin position="66"/>
        <end position="79"/>
    </location>
</feature>
<keyword evidence="5" id="KW-0732">Signal</keyword>
<gene>
    <name evidence="7" type="ORF">R3P38DRAFT_2959245</name>
</gene>
<evidence type="ECO:0000256" key="3">
    <source>
        <dbReference type="SAM" id="MobiDB-lite"/>
    </source>
</evidence>
<dbReference type="GO" id="GO:0004190">
    <property type="term" value="F:aspartic-type endopeptidase activity"/>
    <property type="evidence" value="ECO:0007669"/>
    <property type="project" value="InterPro"/>
</dbReference>
<feature type="active site" evidence="2">
    <location>
        <position position="111"/>
    </location>
</feature>
<dbReference type="InterPro" id="IPR033121">
    <property type="entry name" value="PEPTIDASE_A1"/>
</dbReference>
<keyword evidence="4" id="KW-0812">Transmembrane</keyword>
<keyword evidence="7" id="KW-0645">Protease</keyword>
<feature type="domain" description="Peptidase A1" evidence="6">
    <location>
        <begin position="93"/>
        <end position="412"/>
    </location>
</feature>
<dbReference type="Proteomes" id="UP001362999">
    <property type="component" value="Unassembled WGS sequence"/>
</dbReference>
<dbReference type="EMBL" id="JAWWNJ010000036">
    <property type="protein sequence ID" value="KAK7023342.1"/>
    <property type="molecule type" value="Genomic_DNA"/>
</dbReference>
<dbReference type="InterPro" id="IPR001461">
    <property type="entry name" value="Aspartic_peptidase_A1"/>
</dbReference>
<evidence type="ECO:0000256" key="4">
    <source>
        <dbReference type="SAM" id="Phobius"/>
    </source>
</evidence>